<name>A0A4Z0LCB2_9FLAO</name>
<evidence type="ECO:0000313" key="2">
    <source>
        <dbReference type="Proteomes" id="UP000297407"/>
    </source>
</evidence>
<dbReference type="OrthoDB" id="5148996at2"/>
<protein>
    <recommendedName>
        <fullName evidence="3">Peptidase C39-like domain-containing protein</fullName>
    </recommendedName>
</protein>
<sequence>MANIALPFFMQFQSQSNWCWAANAASISVFYNGGSTVTQCMVASFCLNRTDCCSTAASVCNVPYYLDRALKVVGSFKQVVNQPVGLPFIKAEIDGRCVIGARIGWQGGGGHFVTLFGYNDMTSNSFVYVADPIYGGSYCNLANFTSSYLNAGKWTDTYLTKGQSKMLHFNTLDENLIDRARKMVPLQLSDTFAHAKKQGKQPEMMGHDIYNIDMEQLKGNGQVILEKVGERLLDKDSSKGDTFLYEFDHSDEKTNLSRIVYGDNYADRYFDVFEALKKESLKKKEDFKVSAVRLPALKVDAVWLEGVGNTTEEWFIPLFANDFLNTNERYSKTEFYELLLKHAADTKFYDDDKLGG</sequence>
<dbReference type="Proteomes" id="UP000297407">
    <property type="component" value="Unassembled WGS sequence"/>
</dbReference>
<accession>A0A4Z0LCB2</accession>
<dbReference type="AlphaFoldDB" id="A0A4Z0LCB2"/>
<organism evidence="1 2">
    <name type="scientific">Flavobacterium humi</name>
    <dbReference type="NCBI Taxonomy" id="2562683"/>
    <lineage>
        <taxon>Bacteria</taxon>
        <taxon>Pseudomonadati</taxon>
        <taxon>Bacteroidota</taxon>
        <taxon>Flavobacteriia</taxon>
        <taxon>Flavobacteriales</taxon>
        <taxon>Flavobacteriaceae</taxon>
        <taxon>Flavobacterium</taxon>
    </lineage>
</organism>
<evidence type="ECO:0008006" key="3">
    <source>
        <dbReference type="Google" id="ProtNLM"/>
    </source>
</evidence>
<dbReference type="EMBL" id="SRLH01000001">
    <property type="protein sequence ID" value="TGD59508.1"/>
    <property type="molecule type" value="Genomic_DNA"/>
</dbReference>
<comment type="caution">
    <text evidence="1">The sequence shown here is derived from an EMBL/GenBank/DDBJ whole genome shotgun (WGS) entry which is preliminary data.</text>
</comment>
<evidence type="ECO:0000313" key="1">
    <source>
        <dbReference type="EMBL" id="TGD59508.1"/>
    </source>
</evidence>
<gene>
    <name evidence="1" type="ORF">E4635_00815</name>
</gene>
<proteinExistence type="predicted"/>
<keyword evidence="2" id="KW-1185">Reference proteome</keyword>
<reference evidence="1 2" key="1">
    <citation type="submission" date="2019-04" db="EMBL/GenBank/DDBJ databases">
        <title>Flavobacterium sp. strain DS2-A Genome sequencing and assembly.</title>
        <authorList>
            <person name="Kim I."/>
        </authorList>
    </citation>
    <scope>NUCLEOTIDE SEQUENCE [LARGE SCALE GENOMIC DNA]</scope>
    <source>
        <strain evidence="1 2">DS2-A</strain>
    </source>
</reference>